<evidence type="ECO:0000313" key="3">
    <source>
        <dbReference type="Proteomes" id="UP001562354"/>
    </source>
</evidence>
<feature type="compositionally biased region" description="Basic and acidic residues" evidence="1">
    <location>
        <begin position="412"/>
        <end position="429"/>
    </location>
</feature>
<dbReference type="Proteomes" id="UP001562354">
    <property type="component" value="Unassembled WGS sequence"/>
</dbReference>
<organism evidence="2 3">
    <name type="scientific">Neodothiora populina</name>
    <dbReference type="NCBI Taxonomy" id="2781224"/>
    <lineage>
        <taxon>Eukaryota</taxon>
        <taxon>Fungi</taxon>
        <taxon>Dikarya</taxon>
        <taxon>Ascomycota</taxon>
        <taxon>Pezizomycotina</taxon>
        <taxon>Dothideomycetes</taxon>
        <taxon>Dothideomycetidae</taxon>
        <taxon>Dothideales</taxon>
        <taxon>Dothioraceae</taxon>
        <taxon>Neodothiora</taxon>
    </lineage>
</organism>
<feature type="region of interest" description="Disordered" evidence="1">
    <location>
        <begin position="1"/>
        <end position="73"/>
    </location>
</feature>
<accession>A0ABR3P8Q7</accession>
<comment type="caution">
    <text evidence="2">The sequence shown here is derived from an EMBL/GenBank/DDBJ whole genome shotgun (WGS) entry which is preliminary data.</text>
</comment>
<gene>
    <name evidence="2" type="ORF">AAFC00_002844</name>
</gene>
<evidence type="ECO:0000313" key="2">
    <source>
        <dbReference type="EMBL" id="KAL1302452.1"/>
    </source>
</evidence>
<reference evidence="2 3" key="1">
    <citation type="submission" date="2024-07" db="EMBL/GenBank/DDBJ databases">
        <title>Draft sequence of the Neodothiora populina.</title>
        <authorList>
            <person name="Drown D.D."/>
            <person name="Schuette U.S."/>
            <person name="Buechlein A.B."/>
            <person name="Rusch D.R."/>
            <person name="Winton L.W."/>
            <person name="Adams G.A."/>
        </authorList>
    </citation>
    <scope>NUCLEOTIDE SEQUENCE [LARGE SCALE GENOMIC DNA]</scope>
    <source>
        <strain evidence="2 3">CPC 39397</strain>
    </source>
</reference>
<sequence>MAQDQSPAKGDNDPPSTPTPPHRHDSHTRTDTESEHDTSPSLKRELKKASFARSSSAQNTCTEDKGDSNGTPHQFMAYARRVRSFTSPFHLKTKSRYLLTFTDGETAKEWWRLTQIEYPDSVRESSQLFSFRSEGVPAKAWQNARYAHLDGKWSFKQLEDSAAPPSPTAAGLPASGAEIRRSGKRGGMSVIRTPSMPTLRETGGGESGAGGGGGGSNDNNGNNNSMVSGRSESSSPELVRDADMLEDPFTPQPASSNTGGGGGGGGGAGLLAGLNDSASKTRTDLAQLTMTTDRIARSTKHANLNIDALLDSQHTNTKTTQRLQSAIEDLTEQMNELIVARQRQGTKEQAAGITVSDLRPLQTQLSQTTRALHALQETQSQQTAQLSKLTHTLVTIQQQQQQQQQQQSQSQKQKEEARQKEKEKEKALESRLSATLTAQSLAVQQDLTTQLAAQREALAACFRDEVKSAVRAVRNEVPAVAEGKCDHEVLPPPRKVNRRLVGYVYARD</sequence>
<dbReference type="RefSeq" id="XP_069198728.1">
    <property type="nucleotide sequence ID" value="XM_069342226.1"/>
</dbReference>
<feature type="compositionally biased region" description="Gly residues" evidence="1">
    <location>
        <begin position="202"/>
        <end position="216"/>
    </location>
</feature>
<evidence type="ECO:0000256" key="1">
    <source>
        <dbReference type="SAM" id="MobiDB-lite"/>
    </source>
</evidence>
<keyword evidence="3" id="KW-1185">Reference proteome</keyword>
<name>A0ABR3P8Q7_9PEZI</name>
<feature type="compositionally biased region" description="Basic and acidic residues" evidence="1">
    <location>
        <begin position="27"/>
        <end position="48"/>
    </location>
</feature>
<feature type="compositionally biased region" description="Polar residues" evidence="1">
    <location>
        <begin position="52"/>
        <end position="61"/>
    </location>
</feature>
<protein>
    <submittedName>
        <fullName evidence="2">Uncharacterized protein</fullName>
    </submittedName>
</protein>
<feature type="region of interest" description="Disordered" evidence="1">
    <location>
        <begin position="158"/>
        <end position="275"/>
    </location>
</feature>
<dbReference type="EMBL" id="JBFMKM010000012">
    <property type="protein sequence ID" value="KAL1302452.1"/>
    <property type="molecule type" value="Genomic_DNA"/>
</dbReference>
<feature type="compositionally biased region" description="Low complexity" evidence="1">
    <location>
        <begin position="217"/>
        <end position="231"/>
    </location>
</feature>
<dbReference type="GeneID" id="95976546"/>
<proteinExistence type="predicted"/>
<feature type="region of interest" description="Disordered" evidence="1">
    <location>
        <begin position="407"/>
        <end position="430"/>
    </location>
</feature>
<feature type="compositionally biased region" description="Gly residues" evidence="1">
    <location>
        <begin position="258"/>
        <end position="270"/>
    </location>
</feature>